<dbReference type="Proteomes" id="UP000582659">
    <property type="component" value="Unassembled WGS sequence"/>
</dbReference>
<dbReference type="Gene3D" id="3.90.1720.10">
    <property type="entry name" value="endopeptidase domain like (from Nostoc punctiforme)"/>
    <property type="match status" value="1"/>
</dbReference>
<dbReference type="Proteomes" id="UP000095284">
    <property type="component" value="Unplaced"/>
</dbReference>
<name>A0A1I7SX88_BURXY</name>
<dbReference type="Proteomes" id="UP000659654">
    <property type="component" value="Unassembled WGS sequence"/>
</dbReference>
<accession>A0A1I7SX88</accession>
<keyword evidence="2" id="KW-0808">Transferase</keyword>
<dbReference type="GO" id="GO:0005737">
    <property type="term" value="C:cytoplasm"/>
    <property type="evidence" value="ECO:0007669"/>
    <property type="project" value="TreeGrafter"/>
</dbReference>
<keyword evidence="3" id="KW-0378">Hydrolase</keyword>
<dbReference type="GO" id="GO:0016410">
    <property type="term" value="F:N-acyltransferase activity"/>
    <property type="evidence" value="ECO:0007669"/>
    <property type="project" value="TreeGrafter"/>
</dbReference>
<dbReference type="AlphaFoldDB" id="A0A1I7SX88"/>
<evidence type="ECO:0000313" key="9">
    <source>
        <dbReference type="Proteomes" id="UP000095284"/>
    </source>
</evidence>
<evidence type="ECO:0000256" key="4">
    <source>
        <dbReference type="ARBA" id="ARBA00023098"/>
    </source>
</evidence>
<dbReference type="SMR" id="A0A1I7SX88"/>
<dbReference type="PROSITE" id="PS51934">
    <property type="entry name" value="LRAT"/>
    <property type="match status" value="1"/>
</dbReference>
<keyword evidence="5" id="KW-0472">Membrane</keyword>
<protein>
    <submittedName>
        <fullName evidence="7">(pine wood nematode) hypothetical protein</fullName>
    </submittedName>
    <submittedName>
        <fullName evidence="11">LRAT domain-containing protein</fullName>
    </submittedName>
</protein>
<proteinExistence type="inferred from homology"/>
<reference evidence="11" key="1">
    <citation type="submission" date="2016-11" db="UniProtKB">
        <authorList>
            <consortium name="WormBaseParasite"/>
        </authorList>
    </citation>
    <scope>IDENTIFICATION</scope>
</reference>
<evidence type="ECO:0000313" key="7">
    <source>
        <dbReference type="EMBL" id="CAD5216894.1"/>
    </source>
</evidence>
<evidence type="ECO:0000256" key="1">
    <source>
        <dbReference type="ARBA" id="ARBA00007824"/>
    </source>
</evidence>
<dbReference type="Pfam" id="PF04970">
    <property type="entry name" value="LRAT"/>
    <property type="match status" value="1"/>
</dbReference>
<keyword evidence="5" id="KW-0812">Transmembrane</keyword>
<sequence>MDFWTVVGTASSVASAVLSHSTGRRTPGRIQYNVVQRIPCAECQQRQQDLVDQYLASDSSSLRRAPLCDECRERARVMFQPGRLQTGWMSGQELLPYLEIGDLIEFHRQAPVTYCHWAVYTGLDDGIKVVCHFANEGDDIASGKGELKGKLLSGSSDAHVRVDPFLNVAGDSLVRINNILDNEFTPFPPMIVKERCEHKMGNRGYNLIFNNCEQFAKWSRYGCADSDQSNKVVSVIIGGTALCMGASVGGALAVGGLVYTGIRAARTALNNMEDRNII</sequence>
<evidence type="ECO:0000313" key="11">
    <source>
        <dbReference type="WBParaSite" id="BXY_1767200.1"/>
    </source>
</evidence>
<evidence type="ECO:0000313" key="10">
    <source>
        <dbReference type="Proteomes" id="UP000659654"/>
    </source>
</evidence>
<dbReference type="GO" id="GO:0070292">
    <property type="term" value="P:N-acylphosphatidylethanolamine metabolic process"/>
    <property type="evidence" value="ECO:0007669"/>
    <property type="project" value="TreeGrafter"/>
</dbReference>
<comment type="similarity">
    <text evidence="1">Belongs to the H-rev107 family.</text>
</comment>
<evidence type="ECO:0000256" key="2">
    <source>
        <dbReference type="ARBA" id="ARBA00022679"/>
    </source>
</evidence>
<keyword evidence="5" id="KW-1133">Transmembrane helix</keyword>
<dbReference type="PANTHER" id="PTHR13943">
    <property type="entry name" value="HRAS-LIKE SUPPRESSOR - RELATED"/>
    <property type="match status" value="1"/>
</dbReference>
<evidence type="ECO:0000256" key="5">
    <source>
        <dbReference type="SAM" id="Phobius"/>
    </source>
</evidence>
<dbReference type="EMBL" id="CAJFCV020000002">
    <property type="protein sequence ID" value="CAG9100254.1"/>
    <property type="molecule type" value="Genomic_DNA"/>
</dbReference>
<gene>
    <name evidence="7" type="ORF">BXYJ_LOCUS4763</name>
</gene>
<dbReference type="PANTHER" id="PTHR13943:SF77">
    <property type="entry name" value="LRAT DOMAIN-CONTAINING PROTEIN"/>
    <property type="match status" value="1"/>
</dbReference>
<dbReference type="EMBL" id="CAJFDI010000002">
    <property type="protein sequence ID" value="CAD5216894.1"/>
    <property type="molecule type" value="Genomic_DNA"/>
</dbReference>
<reference evidence="8" key="2">
    <citation type="submission" date="2020-08" db="EMBL/GenBank/DDBJ databases">
        <authorList>
            <person name="Kikuchi T."/>
        </authorList>
    </citation>
    <scope>NUCLEOTIDE SEQUENCE</scope>
    <source>
        <strain evidence="7">Ka4C1</strain>
    </source>
</reference>
<evidence type="ECO:0000313" key="8">
    <source>
        <dbReference type="EMBL" id="CAG9100254.1"/>
    </source>
</evidence>
<dbReference type="eggNOG" id="ENOG502S0JN">
    <property type="taxonomic scope" value="Eukaryota"/>
</dbReference>
<evidence type="ECO:0000259" key="6">
    <source>
        <dbReference type="PROSITE" id="PS51934"/>
    </source>
</evidence>
<dbReference type="WBParaSite" id="BXY_1767200.1">
    <property type="protein sequence ID" value="BXY_1767200.1"/>
    <property type="gene ID" value="BXY_1767200"/>
</dbReference>
<dbReference type="InterPro" id="IPR051496">
    <property type="entry name" value="H-rev107_PLA/AT"/>
</dbReference>
<dbReference type="GO" id="GO:0004623">
    <property type="term" value="F:phospholipase A2 activity"/>
    <property type="evidence" value="ECO:0007669"/>
    <property type="project" value="TreeGrafter"/>
</dbReference>
<evidence type="ECO:0000256" key="3">
    <source>
        <dbReference type="ARBA" id="ARBA00022801"/>
    </source>
</evidence>
<dbReference type="GO" id="GO:0008970">
    <property type="term" value="F:phospholipase A1 activity"/>
    <property type="evidence" value="ECO:0007669"/>
    <property type="project" value="TreeGrafter"/>
</dbReference>
<keyword evidence="4" id="KW-0443">Lipid metabolism</keyword>
<dbReference type="OrthoDB" id="421951at2759"/>
<keyword evidence="10" id="KW-1185">Reference proteome</keyword>
<feature type="domain" description="LRAT" evidence="6">
    <location>
        <begin position="106"/>
        <end position="228"/>
    </location>
</feature>
<dbReference type="InterPro" id="IPR007053">
    <property type="entry name" value="LRAT_dom"/>
</dbReference>
<organism evidence="9 11">
    <name type="scientific">Bursaphelenchus xylophilus</name>
    <name type="common">Pinewood nematode worm</name>
    <name type="synonym">Aphelenchoides xylophilus</name>
    <dbReference type="NCBI Taxonomy" id="6326"/>
    <lineage>
        <taxon>Eukaryota</taxon>
        <taxon>Metazoa</taxon>
        <taxon>Ecdysozoa</taxon>
        <taxon>Nematoda</taxon>
        <taxon>Chromadorea</taxon>
        <taxon>Rhabditida</taxon>
        <taxon>Tylenchina</taxon>
        <taxon>Tylenchomorpha</taxon>
        <taxon>Aphelenchoidea</taxon>
        <taxon>Aphelenchoididae</taxon>
        <taxon>Bursaphelenchus</taxon>
    </lineage>
</organism>
<feature type="transmembrane region" description="Helical" evidence="5">
    <location>
        <begin position="235"/>
        <end position="262"/>
    </location>
</feature>